<keyword evidence="3" id="KW-0472">Membrane</keyword>
<keyword evidence="3" id="KW-1133">Transmembrane helix</keyword>
<dbReference type="Pfam" id="PF09325">
    <property type="entry name" value="Vps5"/>
    <property type="match status" value="1"/>
</dbReference>
<feature type="coiled-coil region" evidence="1">
    <location>
        <begin position="526"/>
        <end position="553"/>
    </location>
</feature>
<feature type="region of interest" description="Disordered" evidence="2">
    <location>
        <begin position="253"/>
        <end position="365"/>
    </location>
</feature>
<evidence type="ECO:0000313" key="6">
    <source>
        <dbReference type="Proteomes" id="UP000245609"/>
    </source>
</evidence>
<dbReference type="Gene3D" id="1.20.1270.60">
    <property type="entry name" value="Arfaptin homology (AH) domain/BAR domain"/>
    <property type="match status" value="1"/>
</dbReference>
<feature type="region of interest" description="Disordered" evidence="2">
    <location>
        <begin position="134"/>
        <end position="166"/>
    </location>
</feature>
<dbReference type="CDD" id="cd06859">
    <property type="entry name" value="PX_SNX1_2_like"/>
    <property type="match status" value="1"/>
</dbReference>
<evidence type="ECO:0000256" key="2">
    <source>
        <dbReference type="SAM" id="MobiDB-lite"/>
    </source>
</evidence>
<dbReference type="PANTHER" id="PTHR10555:SF170">
    <property type="entry name" value="FI18122P1"/>
    <property type="match status" value="1"/>
</dbReference>
<keyword evidence="3" id="KW-0812">Transmembrane</keyword>
<feature type="compositionally biased region" description="Polar residues" evidence="2">
    <location>
        <begin position="267"/>
        <end position="296"/>
    </location>
</feature>
<dbReference type="PROSITE" id="PS50195">
    <property type="entry name" value="PX"/>
    <property type="match status" value="1"/>
</dbReference>
<dbReference type="GO" id="GO:0005829">
    <property type="term" value="C:cytosol"/>
    <property type="evidence" value="ECO:0007669"/>
    <property type="project" value="GOC"/>
</dbReference>
<dbReference type="Pfam" id="PF00787">
    <property type="entry name" value="PX"/>
    <property type="match status" value="1"/>
</dbReference>
<dbReference type="Gene3D" id="3.30.1520.10">
    <property type="entry name" value="Phox-like domain"/>
    <property type="match status" value="1"/>
</dbReference>
<dbReference type="PANTHER" id="PTHR10555">
    <property type="entry name" value="SORTING NEXIN"/>
    <property type="match status" value="1"/>
</dbReference>
<dbReference type="EMBL" id="MBFS01000175">
    <property type="protein sequence ID" value="PVV03966.1"/>
    <property type="molecule type" value="Genomic_DNA"/>
</dbReference>
<organism evidence="5 6">
    <name type="scientific">Smittium megazygosporum</name>
    <dbReference type="NCBI Taxonomy" id="133381"/>
    <lineage>
        <taxon>Eukaryota</taxon>
        <taxon>Fungi</taxon>
        <taxon>Fungi incertae sedis</taxon>
        <taxon>Zoopagomycota</taxon>
        <taxon>Kickxellomycotina</taxon>
        <taxon>Harpellomycetes</taxon>
        <taxon>Harpellales</taxon>
        <taxon>Legeriomycetaceae</taxon>
        <taxon>Smittium</taxon>
    </lineage>
</organism>
<protein>
    <recommendedName>
        <fullName evidence="4">PX domain-containing protein</fullName>
    </recommendedName>
</protein>
<feature type="compositionally biased region" description="Polar residues" evidence="2">
    <location>
        <begin position="173"/>
        <end position="189"/>
    </location>
</feature>
<feature type="transmembrane region" description="Helical" evidence="3">
    <location>
        <begin position="21"/>
        <end position="46"/>
    </location>
</feature>
<reference evidence="5 6" key="1">
    <citation type="journal article" date="2018" name="MBio">
        <title>Comparative Genomics Reveals the Core Gene Toolbox for the Fungus-Insect Symbiosis.</title>
        <authorList>
            <person name="Wang Y."/>
            <person name="Stata M."/>
            <person name="Wang W."/>
            <person name="Stajich J.E."/>
            <person name="White M.M."/>
            <person name="Moncalvo J.M."/>
        </authorList>
    </citation>
    <scope>NUCLEOTIDE SEQUENCE [LARGE SCALE GENOMIC DNA]</scope>
    <source>
        <strain evidence="5 6">SC-DP-2</strain>
    </source>
</reference>
<dbReference type="InterPro" id="IPR015404">
    <property type="entry name" value="Vps5_C"/>
</dbReference>
<dbReference type="Proteomes" id="UP000245609">
    <property type="component" value="Unassembled WGS sequence"/>
</dbReference>
<dbReference type="InterPro" id="IPR027267">
    <property type="entry name" value="AH/BAR_dom_sf"/>
</dbReference>
<dbReference type="SUPFAM" id="SSF64268">
    <property type="entry name" value="PX domain"/>
    <property type="match status" value="1"/>
</dbReference>
<keyword evidence="6" id="KW-1185">Reference proteome</keyword>
<proteinExistence type="predicted"/>
<comment type="caution">
    <text evidence="5">The sequence shown here is derived from an EMBL/GenBank/DDBJ whole genome shotgun (WGS) entry which is preliminary data.</text>
</comment>
<sequence>MSYNHTSSLHALIITTSPIRVLYFNILLPLSTFELSIIYFVANFAWDLKHTPRQVKNASSKEGKKHHSDLCMYLWQAVFRSKHQNWINSISFLYDFLTTKITKMFGRPFDENIDPFAEEASAWDSISRPSPFSYTIPQNEPDLDTDKHSETTEQEIPPSEHEFLQQPAVNNSANTIFESPNPENRTQPENPLIPSNLELQEKLSIEKDSTGGQKPEEGSLVLPISSYQAPVRKPILFQRGSSRNRIVLSNKSESPAGFVDPLANPSVKDNSLSPNFGRNSPSKSSTDNLQMQNSGKSHILDQKPSSGTFISPNLSKKKPEYYNDSNIRSEQALNSQPRQPESTQESDYESDGIEQLYPDNPPKSLASETKIMVSEPIKVTDSLSSHTVYKVSTETTSSHFKNESFSVRRRYRDFEWLYTQLFYDYPGVIIPPIPEKQSFGRFEKYFIENRRIGLQSFLNRVLSHPDLSKSTSFLLFLESENFIAESKKLSDKRQEPVTIGSSFSDIFGTNKYLVSNDPFGDKFKELELLESHLKTLMKSLEAANKQREELALAHFELGESFLEMSKAESEFNSANNLVDLSLILMEIGRLQKKLKTLQAFLVEKTKDNLIDISEEYVRTINSAKNTFMSRTKAYSKWKNYQSQVEKIDSLLRQYTSKAQKYDRDNIQSSAVATLFDKIDSLKKDLHGAKIVSDGLEQQFVSISSKLAEELIRFDSLRVGDFQKRVENYLISLVETQDQIVTLWDDFMSKFEHTTAS</sequence>
<dbReference type="GO" id="GO:0045053">
    <property type="term" value="P:protein retention in Golgi apparatus"/>
    <property type="evidence" value="ECO:0007669"/>
    <property type="project" value="TreeGrafter"/>
</dbReference>
<dbReference type="GO" id="GO:0005768">
    <property type="term" value="C:endosome"/>
    <property type="evidence" value="ECO:0007669"/>
    <property type="project" value="TreeGrafter"/>
</dbReference>
<accession>A0A2T9ZH82</accession>
<evidence type="ECO:0000256" key="3">
    <source>
        <dbReference type="SAM" id="Phobius"/>
    </source>
</evidence>
<dbReference type="GO" id="GO:0042147">
    <property type="term" value="P:retrograde transport, endosome to Golgi"/>
    <property type="evidence" value="ECO:0007669"/>
    <property type="project" value="TreeGrafter"/>
</dbReference>
<feature type="compositionally biased region" description="Polar residues" evidence="2">
    <location>
        <begin position="323"/>
        <end position="343"/>
    </location>
</feature>
<evidence type="ECO:0000259" key="4">
    <source>
        <dbReference type="PROSITE" id="PS50195"/>
    </source>
</evidence>
<dbReference type="STRING" id="133381.A0A2T9ZH82"/>
<dbReference type="GO" id="GO:0035091">
    <property type="term" value="F:phosphatidylinositol binding"/>
    <property type="evidence" value="ECO:0007669"/>
    <property type="project" value="InterPro"/>
</dbReference>
<feature type="domain" description="PX" evidence="4">
    <location>
        <begin position="367"/>
        <end position="484"/>
    </location>
</feature>
<dbReference type="InterPro" id="IPR001683">
    <property type="entry name" value="PX_dom"/>
</dbReference>
<dbReference type="SMART" id="SM00312">
    <property type="entry name" value="PX"/>
    <property type="match status" value="1"/>
</dbReference>
<evidence type="ECO:0000313" key="5">
    <source>
        <dbReference type="EMBL" id="PVV03966.1"/>
    </source>
</evidence>
<dbReference type="InterPro" id="IPR036871">
    <property type="entry name" value="PX_dom_sf"/>
</dbReference>
<feature type="compositionally biased region" description="Polar residues" evidence="2">
    <location>
        <begin position="303"/>
        <end position="314"/>
    </location>
</feature>
<evidence type="ECO:0000256" key="1">
    <source>
        <dbReference type="SAM" id="Coils"/>
    </source>
</evidence>
<gene>
    <name evidence="5" type="ORF">BB560_001541</name>
</gene>
<dbReference type="OrthoDB" id="271164at2759"/>
<keyword evidence="1" id="KW-0175">Coiled coil</keyword>
<name>A0A2T9ZH82_9FUNG</name>
<dbReference type="AlphaFoldDB" id="A0A2T9ZH82"/>
<feature type="region of interest" description="Disordered" evidence="2">
    <location>
        <begin position="173"/>
        <end position="192"/>
    </location>
</feature>